<evidence type="ECO:0000313" key="1">
    <source>
        <dbReference type="EMBL" id="KAH3719916.1"/>
    </source>
</evidence>
<reference evidence="1" key="1">
    <citation type="journal article" date="2019" name="bioRxiv">
        <title>The Genome of the Zebra Mussel, Dreissena polymorpha: A Resource for Invasive Species Research.</title>
        <authorList>
            <person name="McCartney M.A."/>
            <person name="Auch B."/>
            <person name="Kono T."/>
            <person name="Mallez S."/>
            <person name="Zhang Y."/>
            <person name="Obille A."/>
            <person name="Becker A."/>
            <person name="Abrahante J.E."/>
            <person name="Garbe J."/>
            <person name="Badalamenti J.P."/>
            <person name="Herman A."/>
            <person name="Mangelson H."/>
            <person name="Liachko I."/>
            <person name="Sullivan S."/>
            <person name="Sone E.D."/>
            <person name="Koren S."/>
            <person name="Silverstein K.A.T."/>
            <person name="Beckman K.B."/>
            <person name="Gohl D.M."/>
        </authorList>
    </citation>
    <scope>NUCLEOTIDE SEQUENCE</scope>
    <source>
        <strain evidence="1">Duluth1</strain>
        <tissue evidence="1">Whole animal</tissue>
    </source>
</reference>
<comment type="caution">
    <text evidence="1">The sequence shown here is derived from an EMBL/GenBank/DDBJ whole genome shotgun (WGS) entry which is preliminary data.</text>
</comment>
<dbReference type="Proteomes" id="UP000828390">
    <property type="component" value="Unassembled WGS sequence"/>
</dbReference>
<dbReference type="EMBL" id="JAIWYP010000013">
    <property type="protein sequence ID" value="KAH3719916.1"/>
    <property type="molecule type" value="Genomic_DNA"/>
</dbReference>
<reference evidence="1" key="2">
    <citation type="submission" date="2020-11" db="EMBL/GenBank/DDBJ databases">
        <authorList>
            <person name="McCartney M.A."/>
            <person name="Auch B."/>
            <person name="Kono T."/>
            <person name="Mallez S."/>
            <person name="Becker A."/>
            <person name="Gohl D.M."/>
            <person name="Silverstein K.A.T."/>
            <person name="Koren S."/>
            <person name="Bechman K.B."/>
            <person name="Herman A."/>
            <person name="Abrahante J.E."/>
            <person name="Garbe J."/>
        </authorList>
    </citation>
    <scope>NUCLEOTIDE SEQUENCE</scope>
    <source>
        <strain evidence="1">Duluth1</strain>
        <tissue evidence="1">Whole animal</tissue>
    </source>
</reference>
<name>A0A9D4HKH5_DREPO</name>
<keyword evidence="2" id="KW-1185">Reference proteome</keyword>
<proteinExistence type="predicted"/>
<dbReference type="AlphaFoldDB" id="A0A9D4HKH5"/>
<accession>A0A9D4HKH5</accession>
<protein>
    <submittedName>
        <fullName evidence="1">Uncharacterized protein</fullName>
    </submittedName>
</protein>
<gene>
    <name evidence="1" type="ORF">DPMN_062800</name>
</gene>
<evidence type="ECO:0000313" key="2">
    <source>
        <dbReference type="Proteomes" id="UP000828390"/>
    </source>
</evidence>
<sequence>MEPAKVSKIIVACVVLNNLAKAWSEREAFPEEEDPQPPPLVQLDGNHDGQAFRDAITANYFRFENNLFNAKNTLTKYYAYLQLI</sequence>
<organism evidence="1 2">
    <name type="scientific">Dreissena polymorpha</name>
    <name type="common">Zebra mussel</name>
    <name type="synonym">Mytilus polymorpha</name>
    <dbReference type="NCBI Taxonomy" id="45954"/>
    <lineage>
        <taxon>Eukaryota</taxon>
        <taxon>Metazoa</taxon>
        <taxon>Spiralia</taxon>
        <taxon>Lophotrochozoa</taxon>
        <taxon>Mollusca</taxon>
        <taxon>Bivalvia</taxon>
        <taxon>Autobranchia</taxon>
        <taxon>Heteroconchia</taxon>
        <taxon>Euheterodonta</taxon>
        <taxon>Imparidentia</taxon>
        <taxon>Neoheterodontei</taxon>
        <taxon>Myida</taxon>
        <taxon>Dreissenoidea</taxon>
        <taxon>Dreissenidae</taxon>
        <taxon>Dreissena</taxon>
    </lineage>
</organism>